<dbReference type="AlphaFoldDB" id="G8BYA0"/>
<dbReference type="GeneID" id="11533134"/>
<dbReference type="RefSeq" id="XP_003687276.1">
    <property type="nucleotide sequence ID" value="XM_003687228.1"/>
</dbReference>
<organism evidence="2 3">
    <name type="scientific">Tetrapisispora phaffii (strain ATCC 24235 / CBS 4417 / NBRC 1672 / NRRL Y-8282 / UCD 70-5)</name>
    <name type="common">Yeast</name>
    <name type="synonym">Fabospora phaffii</name>
    <dbReference type="NCBI Taxonomy" id="1071381"/>
    <lineage>
        <taxon>Eukaryota</taxon>
        <taxon>Fungi</taxon>
        <taxon>Dikarya</taxon>
        <taxon>Ascomycota</taxon>
        <taxon>Saccharomycotina</taxon>
        <taxon>Saccharomycetes</taxon>
        <taxon>Saccharomycetales</taxon>
        <taxon>Saccharomycetaceae</taxon>
        <taxon>Tetrapisispora</taxon>
    </lineage>
</organism>
<dbReference type="HOGENOM" id="CLU_1215498_0_0_1"/>
<dbReference type="EMBL" id="HE612865">
    <property type="protein sequence ID" value="CCE64842.1"/>
    <property type="molecule type" value="Genomic_DNA"/>
</dbReference>
<dbReference type="KEGG" id="tpf:TPHA_0J00180"/>
<evidence type="ECO:0000313" key="3">
    <source>
        <dbReference type="Proteomes" id="UP000005666"/>
    </source>
</evidence>
<proteinExistence type="predicted"/>
<feature type="region of interest" description="Disordered" evidence="1">
    <location>
        <begin position="148"/>
        <end position="174"/>
    </location>
</feature>
<gene>
    <name evidence="2" type="primary">TPHA0J00180</name>
    <name evidence="2" type="ordered locus">TPHA_0J00180</name>
</gene>
<reference evidence="2 3" key="1">
    <citation type="journal article" date="2011" name="Proc. Natl. Acad. Sci. U.S.A.">
        <title>Evolutionary erosion of yeast sex chromosomes by mating-type switching accidents.</title>
        <authorList>
            <person name="Gordon J.L."/>
            <person name="Armisen D."/>
            <person name="Proux-Wera E."/>
            <person name="Oheigeartaigh S.S."/>
            <person name="Byrne K.P."/>
            <person name="Wolfe K.H."/>
        </authorList>
    </citation>
    <scope>NUCLEOTIDE SEQUENCE [LARGE SCALE GENOMIC DNA]</scope>
    <source>
        <strain evidence="3">ATCC 24235 / CBS 4417 / NBRC 1672 / NRRL Y-8282 / UCD 70-5</strain>
    </source>
</reference>
<evidence type="ECO:0000256" key="1">
    <source>
        <dbReference type="SAM" id="MobiDB-lite"/>
    </source>
</evidence>
<name>G8BYA0_TETPH</name>
<evidence type="ECO:0000313" key="2">
    <source>
        <dbReference type="EMBL" id="CCE64842.1"/>
    </source>
</evidence>
<feature type="region of interest" description="Disordered" evidence="1">
    <location>
        <begin position="112"/>
        <end position="132"/>
    </location>
</feature>
<dbReference type="Proteomes" id="UP000005666">
    <property type="component" value="Chromosome 10"/>
</dbReference>
<keyword evidence="3" id="KW-1185">Reference proteome</keyword>
<protein>
    <submittedName>
        <fullName evidence="2">Uncharacterized protein</fullName>
    </submittedName>
</protein>
<accession>G8BYA0</accession>
<sequence>MHVGASDPEGKYWRRYEIFLAAQNLQTIMVRARVVLICLKIVPAVTKIPCANVRLGSDESSYRGGGCTAIMVSSELHRGQHYCDEGLHEETSKAPFQNTGGSWPRLSPYRNHCHDKAAPPGNRALPPIPHHSLKTLPRKHIQCIALRSRAGPETAKPKSQKKKRQISNDSRGNRNKTNWLREFLCRRPDREKEKEKEKERFNSRKCPLSLKSLASFCAVLREMSFLIR</sequence>